<dbReference type="InterPro" id="IPR000834">
    <property type="entry name" value="Peptidase_M14"/>
</dbReference>
<evidence type="ECO:0000256" key="12">
    <source>
        <dbReference type="ARBA" id="ARBA00042017"/>
    </source>
</evidence>
<evidence type="ECO:0000256" key="3">
    <source>
        <dbReference type="ARBA" id="ARBA00004613"/>
    </source>
</evidence>
<protein>
    <recommendedName>
        <fullName evidence="12">Carboxypeptidase M14B</fullName>
    </recommendedName>
    <alternativeName>
        <fullName evidence="11">Carboxypeptidase MCPB</fullName>
    </alternativeName>
</protein>
<keyword evidence="17" id="KW-1185">Reference proteome</keyword>
<evidence type="ECO:0000256" key="11">
    <source>
        <dbReference type="ARBA" id="ARBA00041263"/>
    </source>
</evidence>
<gene>
    <name evidence="16" type="ORF">G6011_02864</name>
</gene>
<evidence type="ECO:0000259" key="15">
    <source>
        <dbReference type="PROSITE" id="PS52035"/>
    </source>
</evidence>
<organism evidence="16 17">
    <name type="scientific">Alternaria panax</name>
    <dbReference type="NCBI Taxonomy" id="48097"/>
    <lineage>
        <taxon>Eukaryota</taxon>
        <taxon>Fungi</taxon>
        <taxon>Dikarya</taxon>
        <taxon>Ascomycota</taxon>
        <taxon>Pezizomycotina</taxon>
        <taxon>Dothideomycetes</taxon>
        <taxon>Pleosporomycetidae</taxon>
        <taxon>Pleosporales</taxon>
        <taxon>Pleosporineae</taxon>
        <taxon>Pleosporaceae</taxon>
        <taxon>Alternaria</taxon>
        <taxon>Alternaria sect. Panax</taxon>
    </lineage>
</organism>
<dbReference type="SUPFAM" id="SSF53187">
    <property type="entry name" value="Zn-dependent exopeptidases"/>
    <property type="match status" value="1"/>
</dbReference>
<dbReference type="Proteomes" id="UP001199106">
    <property type="component" value="Unassembled WGS sequence"/>
</dbReference>
<evidence type="ECO:0000313" key="16">
    <source>
        <dbReference type="EMBL" id="KAG9186308.1"/>
    </source>
</evidence>
<keyword evidence="10" id="KW-0325">Glycoprotein</keyword>
<comment type="subcellular location">
    <subcellularLocation>
        <location evidence="3">Secreted</location>
    </subcellularLocation>
</comment>
<feature type="chain" id="PRO_5041932804" description="Carboxypeptidase M14B" evidence="14">
    <location>
        <begin position="22"/>
        <end position="528"/>
    </location>
</feature>
<dbReference type="GO" id="GO:0006508">
    <property type="term" value="P:proteolysis"/>
    <property type="evidence" value="ECO:0007669"/>
    <property type="project" value="UniProtKB-KW"/>
</dbReference>
<accession>A0AAD4FAE3</accession>
<dbReference type="SMART" id="SM00631">
    <property type="entry name" value="Zn_pept"/>
    <property type="match status" value="1"/>
</dbReference>
<evidence type="ECO:0000256" key="9">
    <source>
        <dbReference type="ARBA" id="ARBA00023026"/>
    </source>
</evidence>
<evidence type="ECO:0000256" key="7">
    <source>
        <dbReference type="ARBA" id="ARBA00022729"/>
    </source>
</evidence>
<evidence type="ECO:0000256" key="13">
    <source>
        <dbReference type="PROSITE-ProRule" id="PRU01379"/>
    </source>
</evidence>
<evidence type="ECO:0000256" key="4">
    <source>
        <dbReference type="ARBA" id="ARBA00005988"/>
    </source>
</evidence>
<evidence type="ECO:0000256" key="1">
    <source>
        <dbReference type="ARBA" id="ARBA00001947"/>
    </source>
</evidence>
<evidence type="ECO:0000256" key="8">
    <source>
        <dbReference type="ARBA" id="ARBA00022801"/>
    </source>
</evidence>
<sequence length="528" mass="58434">MRASYKPILGLLTVHAMIAIADQYASNIRPVVIDAPQVAANFPNVEGIQLLSPAFLDPDNVPATFANGTSGPTPQQDLESFVKGITQRNGWITYNSGLESEEGRTIPYVTLTNGKKNDTKLRIWIQGGQHGNEPAGDEGVLALLGKLAHDSQWSAKILEKVDLVIIPRYNVDGVEYLQRQLASNYDPNRDHAVLERQQTRAIRKLQSEFDPHIFIDDHEYTGGNPIAQKYIRAQDLLVSANKNQNVNPSIRALNQDFVDDIFSAAESHNLRIFPYFTTSVANGTITIEEPDATPAANHKGAGNYQALTFLVETRGIAISDQHFQRRVVSHLIVLETILDKAVDEFDNVFGTVEAGRKAFTESKEDIVVAYEQRITNKTVSFIDALTGSLIDVRVRSRNSDPYIVTLSRPRPKAYVFSRAWADVAERLRILGVTVDVLKDGFVGTIEALVVTTAELAETKFEGIAGTTVTTNTTQREVTIPAGGFWVDTRQKNAGYAFALLEPEAEASQAYYNKIPLEEGDEYPVFRVL</sequence>
<feature type="signal peptide" evidence="14">
    <location>
        <begin position="1"/>
        <end position="21"/>
    </location>
</feature>
<dbReference type="GO" id="GO:0008270">
    <property type="term" value="F:zinc ion binding"/>
    <property type="evidence" value="ECO:0007669"/>
    <property type="project" value="InterPro"/>
</dbReference>
<dbReference type="GO" id="GO:0005576">
    <property type="term" value="C:extracellular region"/>
    <property type="evidence" value="ECO:0007669"/>
    <property type="project" value="UniProtKB-SubCell"/>
</dbReference>
<dbReference type="Gene3D" id="3.40.630.10">
    <property type="entry name" value="Zn peptidases"/>
    <property type="match status" value="1"/>
</dbReference>
<dbReference type="GO" id="GO:0004181">
    <property type="term" value="F:metallocarboxypeptidase activity"/>
    <property type="evidence" value="ECO:0007669"/>
    <property type="project" value="InterPro"/>
</dbReference>
<feature type="active site" description="Proton donor/acceptor" evidence="13">
    <location>
        <position position="312"/>
    </location>
</feature>
<dbReference type="EMBL" id="JAANER010000009">
    <property type="protein sequence ID" value="KAG9186308.1"/>
    <property type="molecule type" value="Genomic_DNA"/>
</dbReference>
<dbReference type="PANTHER" id="PTHR11705">
    <property type="entry name" value="PROTEASE FAMILY M14 CARBOXYPEPTIDASE A,B"/>
    <property type="match status" value="1"/>
</dbReference>
<keyword evidence="7 14" id="KW-0732">Signal</keyword>
<evidence type="ECO:0000256" key="10">
    <source>
        <dbReference type="ARBA" id="ARBA00023180"/>
    </source>
</evidence>
<keyword evidence="5" id="KW-0964">Secreted</keyword>
<keyword evidence="8" id="KW-0378">Hydrolase</keyword>
<dbReference type="AlphaFoldDB" id="A0AAD4FAE3"/>
<evidence type="ECO:0000313" key="17">
    <source>
        <dbReference type="Proteomes" id="UP001199106"/>
    </source>
</evidence>
<dbReference type="PROSITE" id="PS52035">
    <property type="entry name" value="PEPTIDASE_M14"/>
    <property type="match status" value="1"/>
</dbReference>
<comment type="caution">
    <text evidence="16">The sequence shown here is derived from an EMBL/GenBank/DDBJ whole genome shotgun (WGS) entry which is preliminary data.</text>
</comment>
<reference evidence="16" key="1">
    <citation type="submission" date="2021-07" db="EMBL/GenBank/DDBJ databases">
        <title>Genome Resource of American Ginseng Black Spot Pathogen Alternaria panax.</title>
        <authorList>
            <person name="Qiu C."/>
            <person name="Wang W."/>
            <person name="Liu Z."/>
        </authorList>
    </citation>
    <scope>NUCLEOTIDE SEQUENCE</scope>
    <source>
        <strain evidence="16">BNCC115425</strain>
    </source>
</reference>
<comment type="cofactor">
    <cofactor evidence="1">
        <name>Zn(2+)</name>
        <dbReference type="ChEBI" id="CHEBI:29105"/>
    </cofactor>
</comment>
<name>A0AAD4FAE3_9PLEO</name>
<evidence type="ECO:0000256" key="2">
    <source>
        <dbReference type="ARBA" id="ARBA00003091"/>
    </source>
</evidence>
<proteinExistence type="inferred from homology"/>
<feature type="domain" description="Peptidase M14" evidence="15">
    <location>
        <begin position="71"/>
        <end position="341"/>
    </location>
</feature>
<dbReference type="PANTHER" id="PTHR11705:SF83">
    <property type="entry name" value="INACTIVE METALLOCARBOXYPEPTIDASE ECM14"/>
    <property type="match status" value="1"/>
</dbReference>
<comment type="function">
    <text evidence="2">Extracellular metalloprotease that contributes to pathogenicity.</text>
</comment>
<keyword evidence="9" id="KW-0843">Virulence</keyword>
<evidence type="ECO:0000256" key="5">
    <source>
        <dbReference type="ARBA" id="ARBA00022525"/>
    </source>
</evidence>
<evidence type="ECO:0000256" key="14">
    <source>
        <dbReference type="SAM" id="SignalP"/>
    </source>
</evidence>
<comment type="similarity">
    <text evidence="4 13">Belongs to the peptidase M14 family.</text>
</comment>
<evidence type="ECO:0000256" key="6">
    <source>
        <dbReference type="ARBA" id="ARBA00022670"/>
    </source>
</evidence>
<dbReference type="Pfam" id="PF00246">
    <property type="entry name" value="Peptidase_M14"/>
    <property type="match status" value="1"/>
</dbReference>
<keyword evidence="6" id="KW-0645">Protease</keyword>